<feature type="region of interest" description="Disordered" evidence="2">
    <location>
        <begin position="88"/>
        <end position="154"/>
    </location>
</feature>
<keyword evidence="3" id="KW-0472">Membrane</keyword>
<keyword evidence="6" id="KW-1185">Reference proteome</keyword>
<dbReference type="SFLD" id="SFLDG01169">
    <property type="entry name" value="NADPH_oxidase_subgroup_(NOX)"/>
    <property type="match status" value="1"/>
</dbReference>
<dbReference type="GO" id="GO:0005886">
    <property type="term" value="C:plasma membrane"/>
    <property type="evidence" value="ECO:0000318"/>
    <property type="project" value="GO_Central"/>
</dbReference>
<dbReference type="InterPro" id="IPR013121">
    <property type="entry name" value="Fe_red_NAD-bd_6"/>
</dbReference>
<sequence length="1024" mass="112038">MACKLTASSGTSHSLFDLTAISAQPCNVCLWRKHAPENARRFGGYLDRASMSAAFRRSLDSSVLQMVREEEDPPRTFRLERRLSWKASEAASKASKPREGDVSGSPLIAEGGSSTGDVSTKQEGGASNKEGFSETRSTGLSPFRLETGRRSDSPVSVRTRVKFWEVKAGEGAPSRGAILARYPEEGFVDHSKNYVLANKAKQSECAKAVAENPGACGITGKRDQQDPASNALKRSEGSDMTQVLENKDRVARKAFVPADVPRAVGDVRKCADLEMGLEEAALKDGEKPTTPPEPEEDGRAGKRTTESGQHGTVVIWVGEAETGRTGNPRTSGSDREGAEPLVVVQSERNGAEQSAVMEVEGNEVEQSAVKVPERNVAELHVMVENAGKSAMAEPERNEAEPTTATESKKYGAEQLGPTVFPVRGWSGRWAVYLANRKAQATILLMWLAANAGLFAYMYVYSMEKPEYQIVGFWFCIARGAGEALKLNLALILLPVSRLTTTTLWNHARGRAAALPVQSASTFHEIIGLALLFWTLLHAVVHLTATYPRLAAANAGRFEGLVGDVYGDAQPNYWALLKTQTAVTGFMIIAILLIAYPLAAPCVRRCRMKNVVLRHVTGFEAFWYSHVLLLLCFPLVILHGSRRPLGGYPTTSTWIWLAAPLLFYALDRGFRAARIWRNRNRAPCLQAETFSGEVLGLTLARPPGFDYRPGQYVFINCPRVSAFQWHPFSLTSAPSDALLRVHIRTSVGDWTSALGQTFHQALTGNSFATESTDLEAGKFPRVFLDADKPPRVPPVALPRLLLDGPYAAPSQDFARFKVVILIGAGIGVTPFASVVREYLRHLRPRFEENKSSVSASQETLFSPAEQESCAPVATRHVAAHGAARLEKVYLHWVAKDRAALAWIERHFDDAPWTHSSRNKLEMTSYLTRERALDAAAAATAGAFARADRGTVDVALGGDSEAASKIATKLGRPDWDLLFLTARKRHANTRIGVFYCGPRSLNSTLSRLCCKHTAASTGFEFFKENY</sequence>
<evidence type="ECO:0000256" key="2">
    <source>
        <dbReference type="SAM" id="MobiDB-lite"/>
    </source>
</evidence>
<dbReference type="OrthoDB" id="167398at2759"/>
<dbReference type="Pfam" id="PF08022">
    <property type="entry name" value="FAD_binding_8"/>
    <property type="match status" value="1"/>
</dbReference>
<feature type="transmembrane region" description="Helical" evidence="3">
    <location>
        <begin position="525"/>
        <end position="544"/>
    </location>
</feature>
<protein>
    <submittedName>
        <fullName evidence="5">Putative respiratory burst oxidase</fullName>
    </submittedName>
</protein>
<feature type="transmembrane region" description="Helical" evidence="3">
    <location>
        <begin position="620"/>
        <end position="640"/>
    </location>
</feature>
<evidence type="ECO:0000259" key="4">
    <source>
        <dbReference type="PROSITE" id="PS51384"/>
    </source>
</evidence>
<dbReference type="EMBL" id="DF236991">
    <property type="protein sequence ID" value="GAQ79930.1"/>
    <property type="molecule type" value="Genomic_DNA"/>
</dbReference>
<dbReference type="InterPro" id="IPR050369">
    <property type="entry name" value="RBOH/FRE"/>
</dbReference>
<dbReference type="AlphaFoldDB" id="A0A1Y1HMS3"/>
<dbReference type="InterPro" id="IPR013112">
    <property type="entry name" value="FAD-bd_8"/>
</dbReference>
<dbReference type="SUPFAM" id="SSF63380">
    <property type="entry name" value="Riboflavin synthase domain-like"/>
    <property type="match status" value="1"/>
</dbReference>
<feature type="region of interest" description="Disordered" evidence="2">
    <location>
        <begin position="278"/>
        <end position="308"/>
    </location>
</feature>
<dbReference type="STRING" id="105231.A0A1Y1HMS3"/>
<evidence type="ECO:0000313" key="5">
    <source>
        <dbReference type="EMBL" id="GAQ79930.1"/>
    </source>
</evidence>
<dbReference type="CDD" id="cd06186">
    <property type="entry name" value="NOX_Duox_like_FAD_NADP"/>
    <property type="match status" value="1"/>
</dbReference>
<dbReference type="Gene3D" id="3.40.50.80">
    <property type="entry name" value="Nucleotide-binding domain of ferredoxin-NADP reductase (FNR) module"/>
    <property type="match status" value="1"/>
</dbReference>
<dbReference type="InterPro" id="IPR039261">
    <property type="entry name" value="FNR_nucleotide-bd"/>
</dbReference>
<dbReference type="Gene3D" id="2.40.30.10">
    <property type="entry name" value="Translation factors"/>
    <property type="match status" value="1"/>
</dbReference>
<dbReference type="PRINTS" id="PR00466">
    <property type="entry name" value="GP91PHOX"/>
</dbReference>
<evidence type="ECO:0000256" key="1">
    <source>
        <dbReference type="ARBA" id="ARBA00023002"/>
    </source>
</evidence>
<dbReference type="PANTHER" id="PTHR11972">
    <property type="entry name" value="NADPH OXIDASE"/>
    <property type="match status" value="1"/>
</dbReference>
<keyword evidence="3" id="KW-1133">Transmembrane helix</keyword>
<evidence type="ECO:0000313" key="6">
    <source>
        <dbReference type="Proteomes" id="UP000054558"/>
    </source>
</evidence>
<accession>A0A1Y1HMS3</accession>
<gene>
    <name evidence="5" type="ORF">KFL_000420020</name>
</gene>
<dbReference type="SUPFAM" id="SSF52343">
    <property type="entry name" value="Ferredoxin reductase-like, C-terminal NADP-linked domain"/>
    <property type="match status" value="1"/>
</dbReference>
<feature type="transmembrane region" description="Helical" evidence="3">
    <location>
        <begin position="652"/>
        <end position="669"/>
    </location>
</feature>
<dbReference type="InterPro" id="IPR000778">
    <property type="entry name" value="Cyt_b245_heavy_chain"/>
</dbReference>
<dbReference type="Proteomes" id="UP000054558">
    <property type="component" value="Unassembled WGS sequence"/>
</dbReference>
<evidence type="ECO:0000256" key="3">
    <source>
        <dbReference type="SAM" id="Phobius"/>
    </source>
</evidence>
<dbReference type="GO" id="GO:0016491">
    <property type="term" value="F:oxidoreductase activity"/>
    <property type="evidence" value="ECO:0007669"/>
    <property type="project" value="UniProtKB-KW"/>
</dbReference>
<dbReference type="Pfam" id="PF08030">
    <property type="entry name" value="NAD_binding_6"/>
    <property type="match status" value="1"/>
</dbReference>
<organism evidence="5 6">
    <name type="scientific">Klebsormidium nitens</name>
    <name type="common">Green alga</name>
    <name type="synonym">Ulothrix nitens</name>
    <dbReference type="NCBI Taxonomy" id="105231"/>
    <lineage>
        <taxon>Eukaryota</taxon>
        <taxon>Viridiplantae</taxon>
        <taxon>Streptophyta</taxon>
        <taxon>Klebsormidiophyceae</taxon>
        <taxon>Klebsormidiales</taxon>
        <taxon>Klebsormidiaceae</taxon>
        <taxon>Klebsormidium</taxon>
    </lineage>
</organism>
<feature type="region of interest" description="Disordered" evidence="2">
    <location>
        <begin position="218"/>
        <end position="245"/>
    </location>
</feature>
<dbReference type="InterPro" id="IPR017927">
    <property type="entry name" value="FAD-bd_FR_type"/>
</dbReference>
<name>A0A1Y1HMS3_KLENI</name>
<dbReference type="PROSITE" id="PS51384">
    <property type="entry name" value="FAD_FR"/>
    <property type="match status" value="1"/>
</dbReference>
<feature type="transmembrane region" description="Helical" evidence="3">
    <location>
        <begin position="440"/>
        <end position="459"/>
    </location>
</feature>
<keyword evidence="3" id="KW-0812">Transmembrane</keyword>
<dbReference type="InterPro" id="IPR017938">
    <property type="entry name" value="Riboflavin_synthase-like_b-brl"/>
</dbReference>
<feature type="region of interest" description="Disordered" evidence="2">
    <location>
        <begin position="388"/>
        <end position="408"/>
    </location>
</feature>
<feature type="domain" description="FAD-binding FR-type" evidence="4">
    <location>
        <begin position="667"/>
        <end position="811"/>
    </location>
</feature>
<proteinExistence type="predicted"/>
<reference evidence="5 6" key="1">
    <citation type="journal article" date="2014" name="Nat. Commun.">
        <title>Klebsormidium flaccidum genome reveals primary factors for plant terrestrial adaptation.</title>
        <authorList>
            <person name="Hori K."/>
            <person name="Maruyama F."/>
            <person name="Fujisawa T."/>
            <person name="Togashi T."/>
            <person name="Yamamoto N."/>
            <person name="Seo M."/>
            <person name="Sato S."/>
            <person name="Yamada T."/>
            <person name="Mori H."/>
            <person name="Tajima N."/>
            <person name="Moriyama T."/>
            <person name="Ikeuchi M."/>
            <person name="Watanabe M."/>
            <person name="Wada H."/>
            <person name="Kobayashi K."/>
            <person name="Saito M."/>
            <person name="Masuda T."/>
            <person name="Sasaki-Sekimoto Y."/>
            <person name="Mashiguchi K."/>
            <person name="Awai K."/>
            <person name="Shimojima M."/>
            <person name="Masuda S."/>
            <person name="Iwai M."/>
            <person name="Nobusawa T."/>
            <person name="Narise T."/>
            <person name="Kondo S."/>
            <person name="Saito H."/>
            <person name="Sato R."/>
            <person name="Murakawa M."/>
            <person name="Ihara Y."/>
            <person name="Oshima-Yamada Y."/>
            <person name="Ohtaka K."/>
            <person name="Satoh M."/>
            <person name="Sonobe K."/>
            <person name="Ishii M."/>
            <person name="Ohtani R."/>
            <person name="Kanamori-Sato M."/>
            <person name="Honoki R."/>
            <person name="Miyazaki D."/>
            <person name="Mochizuki H."/>
            <person name="Umetsu J."/>
            <person name="Higashi K."/>
            <person name="Shibata D."/>
            <person name="Kamiya Y."/>
            <person name="Sato N."/>
            <person name="Nakamura Y."/>
            <person name="Tabata S."/>
            <person name="Ida S."/>
            <person name="Kurokawa K."/>
            <person name="Ohta H."/>
        </authorList>
    </citation>
    <scope>NUCLEOTIDE SEQUENCE [LARGE SCALE GENOMIC DNA]</scope>
    <source>
        <strain evidence="5 6">NIES-2285</strain>
    </source>
</reference>
<dbReference type="PANTHER" id="PTHR11972:SF153">
    <property type="entry name" value="SUPEROXIDE-GENERATING NADPH OXIDASE HEAVY CHAIN SUBUNIT A"/>
    <property type="match status" value="1"/>
</dbReference>
<keyword evidence="1" id="KW-0560">Oxidoreductase</keyword>
<feature type="transmembrane region" description="Helical" evidence="3">
    <location>
        <begin position="580"/>
        <end position="599"/>
    </location>
</feature>